<dbReference type="Gene3D" id="3.40.50.2000">
    <property type="entry name" value="Glycogen Phosphorylase B"/>
    <property type="match status" value="1"/>
</dbReference>
<dbReference type="EMBL" id="FQZQ01000016">
    <property type="protein sequence ID" value="SHJ97710.1"/>
    <property type="molecule type" value="Genomic_DNA"/>
</dbReference>
<keyword evidence="11" id="KW-1185">Reference proteome</keyword>
<comment type="similarity">
    <text evidence="8">Belongs to the glycosyltransferase group 1 family.</text>
</comment>
<dbReference type="InterPro" id="IPR007507">
    <property type="entry name" value="Glycos_transf_N"/>
</dbReference>
<dbReference type="AlphaFoldDB" id="A0A1M6NPW5"/>
<evidence type="ECO:0000256" key="5">
    <source>
        <dbReference type="ARBA" id="ARBA00022679"/>
    </source>
</evidence>
<comment type="catalytic activity">
    <reaction evidence="7 8">
        <text>lipid IVA (E. coli) + CMP-3-deoxy-beta-D-manno-octulosonate = alpha-Kdo-(2-&gt;6)-lipid IVA (E. coli) + CMP + H(+)</text>
        <dbReference type="Rhea" id="RHEA:28066"/>
        <dbReference type="ChEBI" id="CHEBI:15378"/>
        <dbReference type="ChEBI" id="CHEBI:58603"/>
        <dbReference type="ChEBI" id="CHEBI:60364"/>
        <dbReference type="ChEBI" id="CHEBI:60377"/>
        <dbReference type="ChEBI" id="CHEBI:85987"/>
        <dbReference type="EC" id="2.4.99.12"/>
    </reaction>
</comment>
<reference evidence="11" key="1">
    <citation type="submission" date="2016-11" db="EMBL/GenBank/DDBJ databases">
        <authorList>
            <person name="Varghese N."/>
            <person name="Submissions S."/>
        </authorList>
    </citation>
    <scope>NUCLEOTIDE SEQUENCE [LARGE SCALE GENOMIC DNA]</scope>
    <source>
        <strain evidence="11">DSM 100564</strain>
    </source>
</reference>
<keyword evidence="8" id="KW-0448">Lipopolysaccharide biosynthesis</keyword>
<dbReference type="SUPFAM" id="SSF53756">
    <property type="entry name" value="UDP-Glycosyltransferase/glycogen phosphorylase"/>
    <property type="match status" value="1"/>
</dbReference>
<comment type="subcellular location">
    <subcellularLocation>
        <location evidence="8">Cell membrane</location>
    </subcellularLocation>
</comment>
<evidence type="ECO:0000256" key="1">
    <source>
        <dbReference type="ARBA" id="ARBA00003394"/>
    </source>
</evidence>
<evidence type="ECO:0000256" key="3">
    <source>
        <dbReference type="ARBA" id="ARBA00012621"/>
    </source>
</evidence>
<dbReference type="OrthoDB" id="9789797at2"/>
<dbReference type="UniPathway" id="UPA00958"/>
<dbReference type="GO" id="GO:0043842">
    <property type="term" value="F:Kdo transferase activity"/>
    <property type="evidence" value="ECO:0007669"/>
    <property type="project" value="UniProtKB-EC"/>
</dbReference>
<evidence type="ECO:0000256" key="8">
    <source>
        <dbReference type="RuleBase" id="RU365103"/>
    </source>
</evidence>
<organism evidence="10 11">
    <name type="scientific">Shimia gijangensis</name>
    <dbReference type="NCBI Taxonomy" id="1470563"/>
    <lineage>
        <taxon>Bacteria</taxon>
        <taxon>Pseudomonadati</taxon>
        <taxon>Pseudomonadota</taxon>
        <taxon>Alphaproteobacteria</taxon>
        <taxon>Rhodobacterales</taxon>
        <taxon>Roseobacteraceae</taxon>
    </lineage>
</organism>
<evidence type="ECO:0000259" key="9">
    <source>
        <dbReference type="Pfam" id="PF04413"/>
    </source>
</evidence>
<evidence type="ECO:0000313" key="11">
    <source>
        <dbReference type="Proteomes" id="UP000183982"/>
    </source>
</evidence>
<keyword evidence="8" id="KW-0472">Membrane</keyword>
<dbReference type="Gene3D" id="3.40.50.11720">
    <property type="entry name" value="3-Deoxy-D-manno-octulosonic-acid transferase, N-terminal domain"/>
    <property type="match status" value="1"/>
</dbReference>
<keyword evidence="5 8" id="KW-0808">Transferase</keyword>
<dbReference type="PANTHER" id="PTHR42755:SF1">
    <property type="entry name" value="3-DEOXY-D-MANNO-OCTULOSONIC ACID TRANSFERASE, MITOCHONDRIAL-RELATED"/>
    <property type="match status" value="1"/>
</dbReference>
<accession>A0A1M6NPW5</accession>
<name>A0A1M6NPW5_9RHOB</name>
<evidence type="ECO:0000313" key="10">
    <source>
        <dbReference type="EMBL" id="SHJ97710.1"/>
    </source>
</evidence>
<comment type="function">
    <text evidence="1 8">Involved in lipopolysaccharide (LPS) biosynthesis. Catalyzes the transfer of 3-deoxy-D-manno-octulosonate (Kdo) residue(s) from CMP-Kdo to lipid IV(A), the tetraacyldisaccharide-1,4'-bisphosphate precursor of lipid A.</text>
</comment>
<dbReference type="EC" id="2.4.99.12" evidence="3 8"/>
<dbReference type="Proteomes" id="UP000183982">
    <property type="component" value="Unassembled WGS sequence"/>
</dbReference>
<proteinExistence type="inferred from homology"/>
<dbReference type="GO" id="GO:0005886">
    <property type="term" value="C:plasma membrane"/>
    <property type="evidence" value="ECO:0007669"/>
    <property type="project" value="UniProtKB-SubCell"/>
</dbReference>
<gene>
    <name evidence="10" type="ORF">SAMN05444000_11665</name>
</gene>
<sequence>MARSLGLSAYLAFARREAPSLDRITDQRPDGQLLWLHSSDPVRVDCLARLALRLKAQRGNLNLMVTTSPGQPLPRNAPKGVSVQICASENPQDVKTFLDHWKPDACMWLGPWLRPGLISAAYRQSIPLFLLDADEPGLENRRWRLMPEPVRATLNQFERIFAHSKEAEYRMRRLTQEPRRVLASGPLLEDSPALPCNETDLEELASAIGGRPVWLASQVQIQELGTILDAHRSISRLSHRTLLVLVPDQASDAAAMTALCRDEGWRVGHWEDGDIPQSNTQILISDDKQALGLWYRVAPVTLMGSSLISGHGGRNPLEPAALGSAILYGPGVRDYLDSYSRLAQAGAARIVKDASSLISALSLVTAPDQAATMAHAGWEVVSEGAEVSDQIIAVVQDALDQREVS</sequence>
<evidence type="ECO:0000256" key="2">
    <source>
        <dbReference type="ARBA" id="ARBA00004713"/>
    </source>
</evidence>
<keyword evidence="8" id="KW-1003">Cell membrane</keyword>
<evidence type="ECO:0000256" key="4">
    <source>
        <dbReference type="ARBA" id="ARBA00019077"/>
    </source>
</evidence>
<evidence type="ECO:0000256" key="7">
    <source>
        <dbReference type="ARBA" id="ARBA00049183"/>
    </source>
</evidence>
<dbReference type="GO" id="GO:0009244">
    <property type="term" value="P:lipopolysaccharide core region biosynthetic process"/>
    <property type="evidence" value="ECO:0007669"/>
    <property type="project" value="UniProtKB-UniRule"/>
</dbReference>
<dbReference type="STRING" id="1470563.SAMN05444000_11665"/>
<evidence type="ECO:0000256" key="6">
    <source>
        <dbReference type="ARBA" id="ARBA00031445"/>
    </source>
</evidence>
<dbReference type="Pfam" id="PF04413">
    <property type="entry name" value="Glycos_transf_N"/>
    <property type="match status" value="1"/>
</dbReference>
<comment type="pathway">
    <text evidence="2 8">Bacterial outer membrane biogenesis; LPS core biosynthesis.</text>
</comment>
<dbReference type="InterPro" id="IPR039901">
    <property type="entry name" value="Kdotransferase"/>
</dbReference>
<dbReference type="PANTHER" id="PTHR42755">
    <property type="entry name" value="3-DEOXY-MANNO-OCTULOSONATE CYTIDYLYLTRANSFERASE"/>
    <property type="match status" value="1"/>
</dbReference>
<dbReference type="RefSeq" id="WP_073254077.1">
    <property type="nucleotide sequence ID" value="NZ_FQZQ01000016.1"/>
</dbReference>
<dbReference type="GO" id="GO:0009245">
    <property type="term" value="P:lipid A biosynthetic process"/>
    <property type="evidence" value="ECO:0007669"/>
    <property type="project" value="TreeGrafter"/>
</dbReference>
<feature type="domain" description="3-deoxy-D-manno-octulosonic-acid transferase N-terminal" evidence="9">
    <location>
        <begin position="28"/>
        <end position="186"/>
    </location>
</feature>
<dbReference type="InterPro" id="IPR038107">
    <property type="entry name" value="Glycos_transf_N_sf"/>
</dbReference>
<protein>
    <recommendedName>
        <fullName evidence="4 8">3-deoxy-D-manno-octulosonic acid transferase</fullName>
        <shortName evidence="8">Kdo transferase</shortName>
        <ecNumber evidence="3 8">2.4.99.12</ecNumber>
    </recommendedName>
    <alternativeName>
        <fullName evidence="6 8">Lipid IV(A) 3-deoxy-D-manno-octulosonic acid transferase</fullName>
    </alternativeName>
</protein>